<proteinExistence type="predicted"/>
<sequence length="71" mass="8426">MFAVEFKANIKNGFIEIPDAYKQEFEHKKNVQVILLKEEKVTAEDLLEQLLSDPIEVENFSPLKREEIYER</sequence>
<evidence type="ECO:0000313" key="2">
    <source>
        <dbReference type="Proteomes" id="UP000767446"/>
    </source>
</evidence>
<gene>
    <name evidence="1" type="ORF">DSM107014_11715</name>
</gene>
<accession>A0A941GS97</accession>
<dbReference type="EMBL" id="JADQBC010000075">
    <property type="protein sequence ID" value="MBR8828545.1"/>
    <property type="molecule type" value="Genomic_DNA"/>
</dbReference>
<dbReference type="Proteomes" id="UP000767446">
    <property type="component" value="Unassembled WGS sequence"/>
</dbReference>
<evidence type="ECO:0000313" key="1">
    <source>
        <dbReference type="EMBL" id="MBR8828545.1"/>
    </source>
</evidence>
<name>A0A941GS97_9CHRO</name>
<comment type="caution">
    <text evidence="1">The sequence shown here is derived from an EMBL/GenBank/DDBJ whole genome shotgun (WGS) entry which is preliminary data.</text>
</comment>
<reference evidence="1" key="1">
    <citation type="submission" date="2021-02" db="EMBL/GenBank/DDBJ databases">
        <title>Metagenome analyses of Stigonema ocellatum DSM 106950, Chlorogloea purpurea SAG 13.99 and Gomphosphaeria aponina DSM 107014.</title>
        <authorList>
            <person name="Marter P."/>
            <person name="Huang S."/>
        </authorList>
    </citation>
    <scope>NUCLEOTIDE SEQUENCE</scope>
    <source>
        <strain evidence="1">JP213</strain>
    </source>
</reference>
<dbReference type="AlphaFoldDB" id="A0A941GS97"/>
<protein>
    <submittedName>
        <fullName evidence="1">Uncharacterized protein</fullName>
    </submittedName>
</protein>
<organism evidence="1 2">
    <name type="scientific">Gomphosphaeria aponina SAG 52.96 = DSM 107014</name>
    <dbReference type="NCBI Taxonomy" id="1521640"/>
    <lineage>
        <taxon>Bacteria</taxon>
        <taxon>Bacillati</taxon>
        <taxon>Cyanobacteriota</taxon>
        <taxon>Cyanophyceae</taxon>
        <taxon>Oscillatoriophycideae</taxon>
        <taxon>Chroococcales</taxon>
        <taxon>Gomphosphaeriaceae</taxon>
        <taxon>Gomphosphaeria</taxon>
    </lineage>
</organism>